<organism evidence="2 3">
    <name type="scientific">Lujinxingia vulgaris</name>
    <dbReference type="NCBI Taxonomy" id="2600176"/>
    <lineage>
        <taxon>Bacteria</taxon>
        <taxon>Deltaproteobacteria</taxon>
        <taxon>Bradymonadales</taxon>
        <taxon>Lujinxingiaceae</taxon>
        <taxon>Lujinxingia</taxon>
    </lineage>
</organism>
<dbReference type="InterPro" id="IPR032710">
    <property type="entry name" value="NTF2-like_dom_sf"/>
</dbReference>
<evidence type="ECO:0000313" key="3">
    <source>
        <dbReference type="Proteomes" id="UP000321046"/>
    </source>
</evidence>
<dbReference type="EMBL" id="VOSL01000025">
    <property type="protein sequence ID" value="TXD39802.1"/>
    <property type="molecule type" value="Genomic_DNA"/>
</dbReference>
<evidence type="ECO:0000313" key="2">
    <source>
        <dbReference type="EMBL" id="TXD39802.1"/>
    </source>
</evidence>
<feature type="domain" description="SnoaL-like" evidence="1">
    <location>
        <begin position="10"/>
        <end position="103"/>
    </location>
</feature>
<evidence type="ECO:0000259" key="1">
    <source>
        <dbReference type="Pfam" id="PF12680"/>
    </source>
</evidence>
<dbReference type="RefSeq" id="WP_146973581.1">
    <property type="nucleotide sequence ID" value="NZ_VOSL01000025.1"/>
</dbReference>
<dbReference type="AlphaFoldDB" id="A0A5C6XCQ7"/>
<accession>A0A5C6XCQ7</accession>
<sequence>MSQTHLDFLRAYNNAFIAPDLNFILDNVTDDVRWEMVGEPIIEGKAAFTRAMKQMEGMTTLEMHVDDIIFSEGKGAVHGTMRTRNAAGKEYHFAFCDLYALRGESEPKVAGIKAFVLPLKDD</sequence>
<reference evidence="2 3" key="1">
    <citation type="submission" date="2019-08" db="EMBL/GenBank/DDBJ databases">
        <title>Bradymonadales sp. TMQ2.</title>
        <authorList>
            <person name="Liang Q."/>
        </authorList>
    </citation>
    <scope>NUCLEOTIDE SEQUENCE [LARGE SCALE GENOMIC DNA]</scope>
    <source>
        <strain evidence="2 3">TMQ2</strain>
    </source>
</reference>
<dbReference type="SUPFAM" id="SSF54427">
    <property type="entry name" value="NTF2-like"/>
    <property type="match status" value="1"/>
</dbReference>
<dbReference type="Gene3D" id="3.10.450.50">
    <property type="match status" value="1"/>
</dbReference>
<dbReference type="Pfam" id="PF12680">
    <property type="entry name" value="SnoaL_2"/>
    <property type="match status" value="1"/>
</dbReference>
<gene>
    <name evidence="2" type="ORF">FRC96_05895</name>
</gene>
<dbReference type="Proteomes" id="UP000321046">
    <property type="component" value="Unassembled WGS sequence"/>
</dbReference>
<protein>
    <submittedName>
        <fullName evidence="2">Nuclear transport factor 2 family protein</fullName>
    </submittedName>
</protein>
<dbReference type="InterPro" id="IPR037401">
    <property type="entry name" value="SnoaL-like"/>
</dbReference>
<dbReference type="OrthoDB" id="129343at2"/>
<comment type="caution">
    <text evidence="2">The sequence shown here is derived from an EMBL/GenBank/DDBJ whole genome shotgun (WGS) entry which is preliminary data.</text>
</comment>
<proteinExistence type="predicted"/>
<name>A0A5C6XCQ7_9DELT</name>